<organism evidence="1 2">
    <name type="scientific">Streptomyces xanthophaeus</name>
    <dbReference type="NCBI Taxonomy" id="67385"/>
    <lineage>
        <taxon>Bacteria</taxon>
        <taxon>Bacillati</taxon>
        <taxon>Actinomycetota</taxon>
        <taxon>Actinomycetes</taxon>
        <taxon>Kitasatosporales</taxon>
        <taxon>Streptomycetaceae</taxon>
        <taxon>Streptomyces</taxon>
    </lineage>
</organism>
<protein>
    <recommendedName>
        <fullName evidence="3">RHS repeat-associated core domain-containing protein</fullName>
    </recommendedName>
</protein>
<sequence>MRRLEQLTLMHPSLLGQRQQHSSSSGRSVWRRAFHSDGPGVTLTWNHNGLHPLTQAERHLGTTDDRFFVIVTDLVAPRELIDESGDIAWRARSTLWGPTTWTRDATAYTPLRFPGQYFDPETGLHHNYFRTYDPETARYLTPDPLGLAPAPNPARYVHNPHTWADPLGHSPEGCPDRDFYTVQSPADASRLTSGGELWPDDATRGQYGHGVYSWGTIEDARIYADVRLGQGVNVEIVPFRVSAEDFLGLKKAEIVSMSPEDAERFMEAHSRICGEDFPHDYD</sequence>
<dbReference type="Proteomes" id="UP000600026">
    <property type="component" value="Unassembled WGS sequence"/>
</dbReference>
<evidence type="ECO:0000313" key="1">
    <source>
        <dbReference type="EMBL" id="GHI83055.1"/>
    </source>
</evidence>
<name>A0A919GSB7_9ACTN</name>
<evidence type="ECO:0008006" key="3">
    <source>
        <dbReference type="Google" id="ProtNLM"/>
    </source>
</evidence>
<dbReference type="InterPro" id="IPR022385">
    <property type="entry name" value="Rhs_assc_core"/>
</dbReference>
<accession>A0A919GSB7</accession>
<gene>
    <name evidence="1" type="ORF">Sxan_04190</name>
</gene>
<dbReference type="NCBIfam" id="TIGR03696">
    <property type="entry name" value="Rhs_assc_core"/>
    <property type="match status" value="1"/>
</dbReference>
<dbReference type="EMBL" id="BNEE01000003">
    <property type="protein sequence ID" value="GHI83055.1"/>
    <property type="molecule type" value="Genomic_DNA"/>
</dbReference>
<dbReference type="PANTHER" id="PTHR32305:SF15">
    <property type="entry name" value="PROTEIN RHSA-RELATED"/>
    <property type="match status" value="1"/>
</dbReference>
<dbReference type="Gene3D" id="2.180.10.10">
    <property type="entry name" value="RHS repeat-associated core"/>
    <property type="match status" value="1"/>
</dbReference>
<dbReference type="OrthoDB" id="4981820at2"/>
<comment type="caution">
    <text evidence="1">The sequence shown here is derived from an EMBL/GenBank/DDBJ whole genome shotgun (WGS) entry which is preliminary data.</text>
</comment>
<dbReference type="AlphaFoldDB" id="A0A919GSB7"/>
<evidence type="ECO:0000313" key="2">
    <source>
        <dbReference type="Proteomes" id="UP000600026"/>
    </source>
</evidence>
<proteinExistence type="predicted"/>
<keyword evidence="2" id="KW-1185">Reference proteome</keyword>
<reference evidence="1" key="1">
    <citation type="submission" date="2020-09" db="EMBL/GenBank/DDBJ databases">
        <title>Whole genome shotgun sequence of Streptomyces xanthophaeus NBRC 12829.</title>
        <authorList>
            <person name="Komaki H."/>
            <person name="Tamura T."/>
        </authorList>
    </citation>
    <scope>NUCLEOTIDE SEQUENCE</scope>
    <source>
        <strain evidence="1">NBRC 12829</strain>
    </source>
</reference>
<dbReference type="PRINTS" id="PR00394">
    <property type="entry name" value="RHSPROTEIN"/>
</dbReference>
<dbReference type="InterPro" id="IPR050708">
    <property type="entry name" value="T6SS_VgrG/RHS"/>
</dbReference>
<dbReference type="PANTHER" id="PTHR32305">
    <property type="match status" value="1"/>
</dbReference>